<evidence type="ECO:0000313" key="2">
    <source>
        <dbReference type="Proteomes" id="UP001529180"/>
    </source>
</evidence>
<dbReference type="Gene3D" id="3.40.50.2300">
    <property type="match status" value="1"/>
</dbReference>
<protein>
    <submittedName>
        <fullName evidence="1">Uncharacterized protein</fullName>
    </submittedName>
</protein>
<evidence type="ECO:0000313" key="1">
    <source>
        <dbReference type="EMBL" id="MDG4717839.1"/>
    </source>
</evidence>
<reference evidence="1 2" key="1">
    <citation type="submission" date="2023-03" db="EMBL/GenBank/DDBJ databases">
        <title>Strain FZY0004 represents a novel species in the genus Thalassospira isolated from seawater.</title>
        <authorList>
            <person name="Fu Z.-Y."/>
        </authorList>
    </citation>
    <scope>NUCLEOTIDE SEQUENCE [LARGE SCALE GENOMIC DNA]</scope>
    <source>
        <strain evidence="1 2">FZY0004</strain>
    </source>
</reference>
<accession>A0ABT6G7U4</accession>
<dbReference type="RefSeq" id="WP_220151759.1">
    <property type="nucleotide sequence ID" value="NZ_JARSBO010000001.1"/>
</dbReference>
<name>A0ABT6G7U4_9PROT</name>
<dbReference type="SUPFAM" id="SSF53822">
    <property type="entry name" value="Periplasmic binding protein-like I"/>
    <property type="match status" value="1"/>
</dbReference>
<dbReference type="InterPro" id="IPR028082">
    <property type="entry name" value="Peripla_BP_I"/>
</dbReference>
<dbReference type="EMBL" id="JARSBO010000001">
    <property type="protein sequence ID" value="MDG4717839.1"/>
    <property type="molecule type" value="Genomic_DNA"/>
</dbReference>
<comment type="caution">
    <text evidence="1">The sequence shown here is derived from an EMBL/GenBank/DDBJ whole genome shotgun (WGS) entry which is preliminary data.</text>
</comment>
<organism evidence="1 2">
    <name type="scientific">Thalassospira aquimaris</name>
    <dbReference type="NCBI Taxonomy" id="3037796"/>
    <lineage>
        <taxon>Bacteria</taxon>
        <taxon>Pseudomonadati</taxon>
        <taxon>Pseudomonadota</taxon>
        <taxon>Alphaproteobacteria</taxon>
        <taxon>Rhodospirillales</taxon>
        <taxon>Thalassospiraceae</taxon>
        <taxon>Thalassospira</taxon>
    </lineage>
</organism>
<dbReference type="Proteomes" id="UP001529180">
    <property type="component" value="Unassembled WGS sequence"/>
</dbReference>
<keyword evidence="2" id="KW-1185">Reference proteome</keyword>
<proteinExistence type="predicted"/>
<sequence length="151" mass="16704">MAILAAFGFAQGNHRSFELVARIQKFFECLLFDLKPDRLGADPVRNESGNRSFLSTRSGRSSLLLAILALIKAQSARSFAGRLARGRAATERLIQAGRKRIAIINGQKGVDASRDRLKGYRQALSSNDIPFDPTLVRPGNWEPSTRLFDDS</sequence>
<gene>
    <name evidence="1" type="ORF">P7680_02460</name>
</gene>